<dbReference type="InterPro" id="IPR007627">
    <property type="entry name" value="RNA_pol_sigma70_r2"/>
</dbReference>
<evidence type="ECO:0000256" key="3">
    <source>
        <dbReference type="ARBA" id="ARBA00023163"/>
    </source>
</evidence>
<protein>
    <submittedName>
        <fullName evidence="5">RNA polymerase sigma factor</fullName>
    </submittedName>
</protein>
<dbReference type="InterPro" id="IPR039425">
    <property type="entry name" value="RNA_pol_sigma-70-like"/>
</dbReference>
<dbReference type="RefSeq" id="WP_380801279.1">
    <property type="nucleotide sequence ID" value="NZ_JBHUIV010000010.1"/>
</dbReference>
<name>A0ABW5B7X2_9BACT</name>
<dbReference type="NCBIfam" id="TIGR02937">
    <property type="entry name" value="sigma70-ECF"/>
    <property type="match status" value="1"/>
</dbReference>
<evidence type="ECO:0000313" key="5">
    <source>
        <dbReference type="EMBL" id="MFD2201359.1"/>
    </source>
</evidence>
<keyword evidence="2" id="KW-0731">Sigma factor</keyword>
<dbReference type="EMBL" id="JBHUIV010000010">
    <property type="protein sequence ID" value="MFD2201359.1"/>
    <property type="molecule type" value="Genomic_DNA"/>
</dbReference>
<evidence type="ECO:0000256" key="1">
    <source>
        <dbReference type="ARBA" id="ARBA00023015"/>
    </source>
</evidence>
<reference evidence="6" key="1">
    <citation type="journal article" date="2019" name="Int. J. Syst. Evol. Microbiol.">
        <title>The Global Catalogue of Microorganisms (GCM) 10K type strain sequencing project: providing services to taxonomists for standard genome sequencing and annotation.</title>
        <authorList>
            <consortium name="The Broad Institute Genomics Platform"/>
            <consortium name="The Broad Institute Genome Sequencing Center for Infectious Disease"/>
            <person name="Wu L."/>
            <person name="Ma J."/>
        </authorList>
    </citation>
    <scope>NUCLEOTIDE SEQUENCE [LARGE SCALE GENOMIC DNA]</scope>
    <source>
        <strain evidence="6">KCTC 19812</strain>
    </source>
</reference>
<feature type="domain" description="RNA polymerase sigma-70 region 2" evidence="4">
    <location>
        <begin position="29"/>
        <end position="97"/>
    </location>
</feature>
<evidence type="ECO:0000313" key="6">
    <source>
        <dbReference type="Proteomes" id="UP001597414"/>
    </source>
</evidence>
<proteinExistence type="predicted"/>
<keyword evidence="1" id="KW-0805">Transcription regulation</keyword>
<evidence type="ECO:0000259" key="4">
    <source>
        <dbReference type="Pfam" id="PF04542"/>
    </source>
</evidence>
<dbReference type="Pfam" id="PF04542">
    <property type="entry name" value="Sigma70_r2"/>
    <property type="match status" value="1"/>
</dbReference>
<dbReference type="SUPFAM" id="SSF88946">
    <property type="entry name" value="Sigma2 domain of RNA polymerase sigma factors"/>
    <property type="match status" value="1"/>
</dbReference>
<keyword evidence="3" id="KW-0804">Transcription</keyword>
<gene>
    <name evidence="5" type="ORF">ACFSKV_07260</name>
</gene>
<keyword evidence="6" id="KW-1185">Reference proteome</keyword>
<dbReference type="InterPro" id="IPR014284">
    <property type="entry name" value="RNA_pol_sigma-70_dom"/>
</dbReference>
<dbReference type="InterPro" id="IPR013325">
    <property type="entry name" value="RNA_pol_sigma_r2"/>
</dbReference>
<comment type="caution">
    <text evidence="5">The sequence shown here is derived from an EMBL/GenBank/DDBJ whole genome shotgun (WGS) entry which is preliminary data.</text>
</comment>
<dbReference type="Gene3D" id="1.10.1740.10">
    <property type="match status" value="1"/>
</dbReference>
<sequence>MKKAKELTEQEIISAIQSKKAINSALKYLYDSYYRYLERYVLQNSGNEDDAADMIQEAFLVFIRLIEENKFRQESSIKSYLYSITRNLWITELRKRKSMAMRNEYYENEKNEELADISHAIIKNESHKIIMDLFSEIGQKCKNILYRFYYEELPMKEIMVLEDFSNEQVLRNKKHKCLKSLIEKIQSDPSKYTTIKNALQYVG</sequence>
<organism evidence="5 6">
    <name type="scientific">Shivajiella indica</name>
    <dbReference type="NCBI Taxonomy" id="872115"/>
    <lineage>
        <taxon>Bacteria</taxon>
        <taxon>Pseudomonadati</taxon>
        <taxon>Bacteroidota</taxon>
        <taxon>Cytophagia</taxon>
        <taxon>Cytophagales</taxon>
        <taxon>Cyclobacteriaceae</taxon>
        <taxon>Shivajiella</taxon>
    </lineage>
</organism>
<evidence type="ECO:0000256" key="2">
    <source>
        <dbReference type="ARBA" id="ARBA00023082"/>
    </source>
</evidence>
<dbReference type="PANTHER" id="PTHR43133:SF46">
    <property type="entry name" value="RNA POLYMERASE SIGMA-70 FACTOR ECF SUBFAMILY"/>
    <property type="match status" value="1"/>
</dbReference>
<dbReference type="Proteomes" id="UP001597414">
    <property type="component" value="Unassembled WGS sequence"/>
</dbReference>
<accession>A0ABW5B7X2</accession>
<dbReference type="PANTHER" id="PTHR43133">
    <property type="entry name" value="RNA POLYMERASE ECF-TYPE SIGMA FACTO"/>
    <property type="match status" value="1"/>
</dbReference>